<dbReference type="InterPro" id="IPR013087">
    <property type="entry name" value="Znf_C2H2_type"/>
</dbReference>
<sequence>MAASTPKRYHCKHEGCSKSFSTSGHLARHAKNHTGPNAVAMGSYAIPSPTLGPYHNVQPHFQFHHQQLHQPSAIFVAPSPPQRFVVPSQTFEPRLSLTRQSFPSPPSSMYTSSPVTTHAPSYLPPLYYKESSVEDQRGPIVCSSPDTATTDHL</sequence>
<dbReference type="OrthoDB" id="654211at2759"/>
<evidence type="ECO:0000256" key="1">
    <source>
        <dbReference type="ARBA" id="ARBA00022723"/>
    </source>
</evidence>
<feature type="domain" description="C2H2-type" evidence="7">
    <location>
        <begin position="9"/>
        <end position="38"/>
    </location>
</feature>
<evidence type="ECO:0000256" key="5">
    <source>
        <dbReference type="PROSITE-ProRule" id="PRU00042"/>
    </source>
</evidence>
<keyword evidence="1" id="KW-0479">Metal-binding</keyword>
<organism evidence="8 9">
    <name type="scientific">Rhizoclosmatium globosum</name>
    <dbReference type="NCBI Taxonomy" id="329046"/>
    <lineage>
        <taxon>Eukaryota</taxon>
        <taxon>Fungi</taxon>
        <taxon>Fungi incertae sedis</taxon>
        <taxon>Chytridiomycota</taxon>
        <taxon>Chytridiomycota incertae sedis</taxon>
        <taxon>Chytridiomycetes</taxon>
        <taxon>Chytridiales</taxon>
        <taxon>Chytriomycetaceae</taxon>
        <taxon>Rhizoclosmatium</taxon>
    </lineage>
</organism>
<feature type="compositionally biased region" description="Polar residues" evidence="6">
    <location>
        <begin position="144"/>
        <end position="153"/>
    </location>
</feature>
<evidence type="ECO:0000256" key="4">
    <source>
        <dbReference type="ARBA" id="ARBA00022833"/>
    </source>
</evidence>
<proteinExistence type="predicted"/>
<dbReference type="GO" id="GO:0000978">
    <property type="term" value="F:RNA polymerase II cis-regulatory region sequence-specific DNA binding"/>
    <property type="evidence" value="ECO:0007669"/>
    <property type="project" value="UniProtKB-ARBA"/>
</dbReference>
<evidence type="ECO:0000256" key="6">
    <source>
        <dbReference type="SAM" id="MobiDB-lite"/>
    </source>
</evidence>
<evidence type="ECO:0000259" key="7">
    <source>
        <dbReference type="PROSITE" id="PS50157"/>
    </source>
</evidence>
<keyword evidence="2" id="KW-0677">Repeat</keyword>
<evidence type="ECO:0000313" key="9">
    <source>
        <dbReference type="Proteomes" id="UP000193642"/>
    </source>
</evidence>
<accession>A0A1Y2C0P7</accession>
<reference evidence="8 9" key="1">
    <citation type="submission" date="2016-07" db="EMBL/GenBank/DDBJ databases">
        <title>Pervasive Adenine N6-methylation of Active Genes in Fungi.</title>
        <authorList>
            <consortium name="DOE Joint Genome Institute"/>
            <person name="Mondo S.J."/>
            <person name="Dannebaum R.O."/>
            <person name="Kuo R.C."/>
            <person name="Labutti K."/>
            <person name="Haridas S."/>
            <person name="Kuo A."/>
            <person name="Salamov A."/>
            <person name="Ahrendt S.R."/>
            <person name="Lipzen A."/>
            <person name="Sullivan W."/>
            <person name="Andreopoulos W.B."/>
            <person name="Clum A."/>
            <person name="Lindquist E."/>
            <person name="Daum C."/>
            <person name="Ramamoorthy G.K."/>
            <person name="Gryganskyi A."/>
            <person name="Culley D."/>
            <person name="Magnuson J.K."/>
            <person name="James T.Y."/>
            <person name="O'Malley M.A."/>
            <person name="Stajich J.E."/>
            <person name="Spatafora J.W."/>
            <person name="Visel A."/>
            <person name="Grigoriev I.V."/>
        </authorList>
    </citation>
    <scope>NUCLEOTIDE SEQUENCE [LARGE SCALE GENOMIC DNA]</scope>
    <source>
        <strain evidence="8 9">JEL800</strain>
    </source>
</reference>
<dbReference type="Proteomes" id="UP000193642">
    <property type="component" value="Unassembled WGS sequence"/>
</dbReference>
<dbReference type="FunFam" id="3.30.160.60:FF:000072">
    <property type="entry name" value="zinc finger protein 143 isoform X1"/>
    <property type="match status" value="1"/>
</dbReference>
<dbReference type="SMART" id="SM00355">
    <property type="entry name" value="ZnF_C2H2"/>
    <property type="match status" value="1"/>
</dbReference>
<gene>
    <name evidence="8" type="ORF">BCR33DRAFT_719437</name>
</gene>
<keyword evidence="4" id="KW-0862">Zinc</keyword>
<evidence type="ECO:0000256" key="2">
    <source>
        <dbReference type="ARBA" id="ARBA00022737"/>
    </source>
</evidence>
<dbReference type="SUPFAM" id="SSF57667">
    <property type="entry name" value="beta-beta-alpha zinc fingers"/>
    <property type="match status" value="1"/>
</dbReference>
<dbReference type="AlphaFoldDB" id="A0A1Y2C0P7"/>
<dbReference type="GO" id="GO:0000981">
    <property type="term" value="F:DNA-binding transcription factor activity, RNA polymerase II-specific"/>
    <property type="evidence" value="ECO:0007669"/>
    <property type="project" value="UniProtKB-ARBA"/>
</dbReference>
<evidence type="ECO:0000256" key="3">
    <source>
        <dbReference type="ARBA" id="ARBA00022771"/>
    </source>
</evidence>
<dbReference type="InterPro" id="IPR036236">
    <property type="entry name" value="Znf_C2H2_sf"/>
</dbReference>
<protein>
    <recommendedName>
        <fullName evidence="7">C2H2-type domain-containing protein</fullName>
    </recommendedName>
</protein>
<name>A0A1Y2C0P7_9FUNG</name>
<comment type="caution">
    <text evidence="8">The sequence shown here is derived from an EMBL/GenBank/DDBJ whole genome shotgun (WGS) entry which is preliminary data.</text>
</comment>
<feature type="region of interest" description="Disordered" evidence="6">
    <location>
        <begin position="134"/>
        <end position="153"/>
    </location>
</feature>
<dbReference type="GO" id="GO:0008270">
    <property type="term" value="F:zinc ion binding"/>
    <property type="evidence" value="ECO:0007669"/>
    <property type="project" value="UniProtKB-KW"/>
</dbReference>
<dbReference type="PROSITE" id="PS50157">
    <property type="entry name" value="ZINC_FINGER_C2H2_2"/>
    <property type="match status" value="1"/>
</dbReference>
<keyword evidence="9" id="KW-1185">Reference proteome</keyword>
<dbReference type="PROSITE" id="PS00028">
    <property type="entry name" value="ZINC_FINGER_C2H2_1"/>
    <property type="match status" value="1"/>
</dbReference>
<feature type="region of interest" description="Disordered" evidence="6">
    <location>
        <begin position="97"/>
        <end position="116"/>
    </location>
</feature>
<dbReference type="Gene3D" id="3.30.160.60">
    <property type="entry name" value="Classic Zinc Finger"/>
    <property type="match status" value="1"/>
</dbReference>
<keyword evidence="3 5" id="KW-0863">Zinc-finger</keyword>
<dbReference type="EMBL" id="MCGO01000035">
    <property type="protein sequence ID" value="ORY40447.1"/>
    <property type="molecule type" value="Genomic_DNA"/>
</dbReference>
<evidence type="ECO:0000313" key="8">
    <source>
        <dbReference type="EMBL" id="ORY40447.1"/>
    </source>
</evidence>